<protein>
    <submittedName>
        <fullName evidence="1">Uncharacterized protein</fullName>
    </submittedName>
</protein>
<organism evidence="1 2">
    <name type="scientific">Lecanicillium saksenae</name>
    <dbReference type="NCBI Taxonomy" id="468837"/>
    <lineage>
        <taxon>Eukaryota</taxon>
        <taxon>Fungi</taxon>
        <taxon>Dikarya</taxon>
        <taxon>Ascomycota</taxon>
        <taxon>Pezizomycotina</taxon>
        <taxon>Sordariomycetes</taxon>
        <taxon>Hypocreomycetidae</taxon>
        <taxon>Hypocreales</taxon>
        <taxon>Cordycipitaceae</taxon>
        <taxon>Lecanicillium</taxon>
    </lineage>
</organism>
<evidence type="ECO:0000313" key="2">
    <source>
        <dbReference type="Proteomes" id="UP001148737"/>
    </source>
</evidence>
<sequence length="683" mass="76259">MNYPTIAPAGADRRPGPPLPQRMMGYSCQACARRKVKCDKVVPECGSCRKSSAECVYEAPPPRGGKRLVTRDVLDKLARYERLLKQHGLLDSAAPVVETPSDVASGAAKEPISIHWSATVGQGEGAVIADEGKSRYVDGSFWRNIGVGDDQLASDDEDEQAGTGQIAMQMRDLAVSDPLSDALLGTRQTLGHYHPTAEAAMILWQIYAENIEPITKILHVPSTRTVIEQVARDPGRAKPRDECLVFSVYHFSVFSMTEDECMQKLGQPRAELMSSLHFATRQALVNASFLKTTELTVLQAFVLFLLPSRYTYDAHTHWILTGAAVRIGQRIGLHRDGTKLGLPAFETEIRRRLFYPLLSLDGIASQMAGTVVPQLPSTWDVEQPLNVNDDQIWPGMTETPTEQKGATDMMFRLSRTCIGKAFVKTGNIQRDGLGGFFDEAAEAEKAIQEAEREVEENYLRYCDVVNPLHFLSMALARSGIMAMRQRVYHSKMRNKTATDADKRDALQLALRILDTDHAVCTHAATSKFRWHTQSFFLWGMWDSLTFVLNSLWKDSAVFTASDVEAAWSRMSQVYQNHGEMFDSKQTINVAFRKLTLVAWDAHQQRCPSQALEPAFICTLRERQEMRRQRRAAQMAEATTPGGTFDTDMLSWPSDASSSASPFDFNVDDADWTFWDGLLRGGAQ</sequence>
<proteinExistence type="predicted"/>
<accession>A0ACC1QWR6</accession>
<gene>
    <name evidence="1" type="ORF">NLG97_g4001</name>
</gene>
<comment type="caution">
    <text evidence="1">The sequence shown here is derived from an EMBL/GenBank/DDBJ whole genome shotgun (WGS) entry which is preliminary data.</text>
</comment>
<dbReference type="Proteomes" id="UP001148737">
    <property type="component" value="Unassembled WGS sequence"/>
</dbReference>
<keyword evidence="2" id="KW-1185">Reference proteome</keyword>
<reference evidence="1" key="1">
    <citation type="submission" date="2022-07" db="EMBL/GenBank/DDBJ databases">
        <title>Genome Sequence of Lecanicillium saksenae.</title>
        <authorList>
            <person name="Buettner E."/>
        </authorList>
    </citation>
    <scope>NUCLEOTIDE SEQUENCE</scope>
    <source>
        <strain evidence="1">VT-O1</strain>
    </source>
</reference>
<evidence type="ECO:0000313" key="1">
    <source>
        <dbReference type="EMBL" id="KAJ3494566.1"/>
    </source>
</evidence>
<name>A0ACC1QWR6_9HYPO</name>
<dbReference type="EMBL" id="JANAKD010000366">
    <property type="protein sequence ID" value="KAJ3494566.1"/>
    <property type="molecule type" value="Genomic_DNA"/>
</dbReference>